<dbReference type="Gene3D" id="3.40.1190.20">
    <property type="match status" value="1"/>
</dbReference>
<evidence type="ECO:0000256" key="1">
    <source>
        <dbReference type="ARBA" id="ARBA00010688"/>
    </source>
</evidence>
<dbReference type="PANTHER" id="PTHR43085">
    <property type="entry name" value="HEXOKINASE FAMILY MEMBER"/>
    <property type="match status" value="1"/>
</dbReference>
<evidence type="ECO:0000256" key="4">
    <source>
        <dbReference type="ARBA" id="ARBA00022777"/>
    </source>
</evidence>
<dbReference type="GO" id="GO:0005524">
    <property type="term" value="F:ATP binding"/>
    <property type="evidence" value="ECO:0007669"/>
    <property type="project" value="UniProtKB-KW"/>
</dbReference>
<reference evidence="8" key="1">
    <citation type="journal article" date="2017" name="Med. Chem. Commun.">
        <title>Nonomuraea sp. ATCC 55076 harbours the largest actinomycete chromosome to date and the kistamicin biosynthetic gene cluster.</title>
        <authorList>
            <person name="Nazari B."/>
            <person name="Forneris C.C."/>
            <person name="Gibson M.I."/>
            <person name="Moon K."/>
            <person name="Schramma K.R."/>
            <person name="Seyedsayamdost M.R."/>
        </authorList>
    </citation>
    <scope>NUCLEOTIDE SEQUENCE [LARGE SCALE GENOMIC DNA]</scope>
    <source>
        <strain evidence="8">ATCC 55076</strain>
    </source>
</reference>
<keyword evidence="2" id="KW-0808">Transferase</keyword>
<dbReference type="InterPro" id="IPR029056">
    <property type="entry name" value="Ribokinase-like"/>
</dbReference>
<dbReference type="PRINTS" id="PR00990">
    <property type="entry name" value="RIBOKINASE"/>
</dbReference>
<protein>
    <submittedName>
        <fullName evidence="7">Sugar kinase</fullName>
    </submittedName>
</protein>
<evidence type="ECO:0000256" key="5">
    <source>
        <dbReference type="ARBA" id="ARBA00022840"/>
    </source>
</evidence>
<dbReference type="GO" id="GO:0016301">
    <property type="term" value="F:kinase activity"/>
    <property type="evidence" value="ECO:0007669"/>
    <property type="project" value="UniProtKB-KW"/>
</dbReference>
<sequence length="324" mass="34319">MVVHVQERNPSTDLVTFGETMALFAARRTGPLRFARDFDLGVGGAESNVAIGVARLGHAATWVGRVGADEFGDLIRTTLMGEGVSTHAILDPGAPTGLMIKGRRTADLIDVRYYRRDSAGSRLSAADLDPELIRSARVLHVSAITPALSASAREAVRHAMTVARAAGVTVSLDVNYRRALWTPEEAGAWLREVAGDVDVLFATEAEGRLIADVEGAEELAKALAGMGPRHVLLKFGARGAMELSGGVVRRAEPYRVTEVDSVGAGDAFAAGWLADWLAGADPERRLATACAAGAFAVTSQGDWESLPRRTDLALLHSPTDGVNR</sequence>
<dbReference type="AlphaFoldDB" id="A0A1V0AG87"/>
<dbReference type="KEGG" id="noa:BKM31_54285"/>
<dbReference type="SUPFAM" id="SSF53613">
    <property type="entry name" value="Ribokinase-like"/>
    <property type="match status" value="1"/>
</dbReference>
<dbReference type="STRING" id="1909395.BKM31_54285"/>
<evidence type="ECO:0000313" key="8">
    <source>
        <dbReference type="Proteomes" id="UP000190797"/>
    </source>
</evidence>
<dbReference type="Pfam" id="PF00294">
    <property type="entry name" value="PfkB"/>
    <property type="match status" value="1"/>
</dbReference>
<dbReference type="EMBL" id="CP017717">
    <property type="protein sequence ID" value="AQZ69254.1"/>
    <property type="molecule type" value="Genomic_DNA"/>
</dbReference>
<dbReference type="Proteomes" id="UP000190797">
    <property type="component" value="Chromosome"/>
</dbReference>
<dbReference type="InterPro" id="IPR002139">
    <property type="entry name" value="Ribo/fructo_kinase"/>
</dbReference>
<evidence type="ECO:0000259" key="6">
    <source>
        <dbReference type="Pfam" id="PF00294"/>
    </source>
</evidence>
<dbReference type="InterPro" id="IPR050306">
    <property type="entry name" value="PfkB_Carbo_kinase"/>
</dbReference>
<keyword evidence="4 7" id="KW-0418">Kinase</keyword>
<organism evidence="7 8">
    <name type="scientific">[Actinomadura] parvosata subsp. kistnae</name>
    <dbReference type="NCBI Taxonomy" id="1909395"/>
    <lineage>
        <taxon>Bacteria</taxon>
        <taxon>Bacillati</taxon>
        <taxon>Actinomycetota</taxon>
        <taxon>Actinomycetes</taxon>
        <taxon>Streptosporangiales</taxon>
        <taxon>Streptosporangiaceae</taxon>
        <taxon>Nonomuraea</taxon>
    </lineage>
</organism>
<feature type="domain" description="Carbohydrate kinase PfkB" evidence="6">
    <location>
        <begin position="12"/>
        <end position="307"/>
    </location>
</feature>
<keyword evidence="3" id="KW-0547">Nucleotide-binding</keyword>
<dbReference type="InterPro" id="IPR011611">
    <property type="entry name" value="PfkB_dom"/>
</dbReference>
<evidence type="ECO:0000256" key="3">
    <source>
        <dbReference type="ARBA" id="ARBA00022741"/>
    </source>
</evidence>
<accession>A0A1V0AG87</accession>
<keyword evidence="8" id="KW-1185">Reference proteome</keyword>
<dbReference type="PANTHER" id="PTHR43085:SF1">
    <property type="entry name" value="PSEUDOURIDINE KINASE-RELATED"/>
    <property type="match status" value="1"/>
</dbReference>
<dbReference type="CDD" id="cd01166">
    <property type="entry name" value="KdgK"/>
    <property type="match status" value="1"/>
</dbReference>
<evidence type="ECO:0000313" key="7">
    <source>
        <dbReference type="EMBL" id="AQZ69254.1"/>
    </source>
</evidence>
<keyword evidence="5" id="KW-0067">ATP-binding</keyword>
<comment type="similarity">
    <text evidence="1">Belongs to the carbohydrate kinase PfkB family.</text>
</comment>
<dbReference type="OrthoDB" id="9808601at2"/>
<proteinExistence type="inferred from homology"/>
<name>A0A1V0AG87_9ACTN</name>
<evidence type="ECO:0000256" key="2">
    <source>
        <dbReference type="ARBA" id="ARBA00022679"/>
    </source>
</evidence>
<gene>
    <name evidence="7" type="ORF">BKM31_54285</name>
</gene>